<gene>
    <name evidence="3" type="ORF">BAE44_0002055</name>
</gene>
<evidence type="ECO:0000256" key="2">
    <source>
        <dbReference type="SAM" id="SignalP"/>
    </source>
</evidence>
<dbReference type="Proteomes" id="UP000095767">
    <property type="component" value="Unassembled WGS sequence"/>
</dbReference>
<protein>
    <recommendedName>
        <fullName evidence="5">Bifunctional inhibitor/plant lipid transfer protein/seed storage helical domain-containing protein</fullName>
    </recommendedName>
</protein>
<comment type="caution">
    <text evidence="3">The sequence shown here is derived from an EMBL/GenBank/DDBJ whole genome shotgun (WGS) entry which is preliminary data.</text>
</comment>
<evidence type="ECO:0000313" key="4">
    <source>
        <dbReference type="Proteomes" id="UP000095767"/>
    </source>
</evidence>
<keyword evidence="1" id="KW-0472">Membrane</keyword>
<feature type="transmembrane region" description="Helical" evidence="1">
    <location>
        <begin position="151"/>
        <end position="176"/>
    </location>
</feature>
<keyword evidence="1" id="KW-1133">Transmembrane helix</keyword>
<keyword evidence="1" id="KW-0812">Transmembrane</keyword>
<keyword evidence="2" id="KW-0732">Signal</keyword>
<evidence type="ECO:0000256" key="1">
    <source>
        <dbReference type="SAM" id="Phobius"/>
    </source>
</evidence>
<dbReference type="AlphaFoldDB" id="A0A1E5WIG8"/>
<evidence type="ECO:0000313" key="3">
    <source>
        <dbReference type="EMBL" id="OEL36930.1"/>
    </source>
</evidence>
<feature type="signal peptide" evidence="2">
    <location>
        <begin position="1"/>
        <end position="31"/>
    </location>
</feature>
<evidence type="ECO:0008006" key="5">
    <source>
        <dbReference type="Google" id="ProtNLM"/>
    </source>
</evidence>
<dbReference type="EMBL" id="LWDX02007335">
    <property type="protein sequence ID" value="OEL36930.1"/>
    <property type="molecule type" value="Genomic_DNA"/>
</dbReference>
<organism evidence="3 4">
    <name type="scientific">Dichanthelium oligosanthes</name>
    <dbReference type="NCBI Taxonomy" id="888268"/>
    <lineage>
        <taxon>Eukaryota</taxon>
        <taxon>Viridiplantae</taxon>
        <taxon>Streptophyta</taxon>
        <taxon>Embryophyta</taxon>
        <taxon>Tracheophyta</taxon>
        <taxon>Spermatophyta</taxon>
        <taxon>Magnoliopsida</taxon>
        <taxon>Liliopsida</taxon>
        <taxon>Poales</taxon>
        <taxon>Poaceae</taxon>
        <taxon>PACMAD clade</taxon>
        <taxon>Panicoideae</taxon>
        <taxon>Panicodae</taxon>
        <taxon>Paniceae</taxon>
        <taxon>Dichantheliinae</taxon>
        <taxon>Dichanthelium</taxon>
    </lineage>
</organism>
<keyword evidence="4" id="KW-1185">Reference proteome</keyword>
<dbReference type="OrthoDB" id="694139at2759"/>
<name>A0A1E5WIG8_9POAL</name>
<reference evidence="3 4" key="1">
    <citation type="submission" date="2016-09" db="EMBL/GenBank/DDBJ databases">
        <title>The draft genome of Dichanthelium oligosanthes: A C3 panicoid grass species.</title>
        <authorList>
            <person name="Studer A.J."/>
            <person name="Schnable J.C."/>
            <person name="Brutnell T.P."/>
        </authorList>
    </citation>
    <scope>NUCLEOTIDE SEQUENCE [LARGE SCALE GENOMIC DNA]</scope>
    <source>
        <strain evidence="4">cv. Kellogg 1175</strain>
        <tissue evidence="3">Leaf</tissue>
    </source>
</reference>
<sequence length="265" mass="26789">MAASHAATRCAATVLLASLLILISAVPKGEGGAPPAGPDAARAAGNPMDCMVGCAKQVIGYAKETMECAAGCGGQGSAVVDVARLLRDKPSMPIMSPACYCLTLYKRLSLRSSRAITASQAIYHTNKTQRQATNQSPAEAMPSARATTRRYATVVALASLILLLVAAPFFVAAAAADADAATTVGGEPDPADAARDNRKMLDCTMRCVTEAMGCATRCASARADEAPVCAAACVQGDIGCLAGCGLQQPVPGGSPPALTPPPPAK</sequence>
<proteinExistence type="predicted"/>
<feature type="chain" id="PRO_5009189268" description="Bifunctional inhibitor/plant lipid transfer protein/seed storage helical domain-containing protein" evidence="2">
    <location>
        <begin position="32"/>
        <end position="265"/>
    </location>
</feature>
<accession>A0A1E5WIG8</accession>